<dbReference type="SUPFAM" id="SSF53254">
    <property type="entry name" value="Phosphoglycerate mutase-like"/>
    <property type="match status" value="1"/>
</dbReference>
<dbReference type="Gene3D" id="3.40.50.1240">
    <property type="entry name" value="Phosphoglycerate mutase-like"/>
    <property type="match status" value="1"/>
</dbReference>
<evidence type="ECO:0000313" key="1">
    <source>
        <dbReference type="EMBL" id="CAB4682357.1"/>
    </source>
</evidence>
<reference evidence="1" key="1">
    <citation type="submission" date="2020-05" db="EMBL/GenBank/DDBJ databases">
        <authorList>
            <person name="Chiriac C."/>
            <person name="Salcher M."/>
            <person name="Ghai R."/>
            <person name="Kavagutti S V."/>
        </authorList>
    </citation>
    <scope>NUCLEOTIDE SEQUENCE</scope>
</reference>
<name>A0A6J6N8A1_9ZZZZ</name>
<dbReference type="InterPro" id="IPR013078">
    <property type="entry name" value="His_Pase_superF_clade-1"/>
</dbReference>
<dbReference type="InterPro" id="IPR029033">
    <property type="entry name" value="His_PPase_superfam"/>
</dbReference>
<organism evidence="1">
    <name type="scientific">freshwater metagenome</name>
    <dbReference type="NCBI Taxonomy" id="449393"/>
    <lineage>
        <taxon>unclassified sequences</taxon>
        <taxon>metagenomes</taxon>
        <taxon>ecological metagenomes</taxon>
    </lineage>
</organism>
<dbReference type="SMART" id="SM00855">
    <property type="entry name" value="PGAM"/>
    <property type="match status" value="1"/>
</dbReference>
<dbReference type="EMBL" id="CAEZXA010000132">
    <property type="protein sequence ID" value="CAB4682357.1"/>
    <property type="molecule type" value="Genomic_DNA"/>
</dbReference>
<dbReference type="Pfam" id="PF00300">
    <property type="entry name" value="His_Phos_1"/>
    <property type="match status" value="1"/>
</dbReference>
<accession>A0A6J6N8A1</accession>
<proteinExistence type="predicted"/>
<gene>
    <name evidence="1" type="ORF">UFOPK2334_01255</name>
</gene>
<dbReference type="AlphaFoldDB" id="A0A6J6N8A1"/>
<protein>
    <submittedName>
        <fullName evidence="1">Unannotated protein</fullName>
    </submittedName>
</protein>
<sequence>MPIYLVRHAKAGSRSAWVGNDRVRPLVDNGWDQAHALAARLSALNPSVLWSSPYLRCQQTLQPLGELCDLVVEVDSRLEEESPLEKSLAILDDAPDNAVLCSHGDVIPDAVNGLIRRGMDVDNIPRSLKKGSVFVLHREKGLYIRAEYWEPPVTK</sequence>
<dbReference type="CDD" id="cd07067">
    <property type="entry name" value="HP_PGM_like"/>
    <property type="match status" value="1"/>
</dbReference>